<gene>
    <name evidence="9" type="ORF">D7V88_00870</name>
</gene>
<dbReference type="InterPro" id="IPR016160">
    <property type="entry name" value="Ald_DH_CS_CYS"/>
</dbReference>
<comment type="similarity">
    <text evidence="1 4 7">Belongs to the aldehyde dehydrogenase family.</text>
</comment>
<sequence>MPTVAAALDRQGPQAGPSLDAQALVARQRAYFETRATLPLEWRREQLRALDRAARQHEADILDALRSDLSKSPEEAYLTEVGSIYGEIKNALKQVKAWMEPRRGSAPLVIQPARAYQYADPLGVTLIIAPWNYPYQLSIAPLIGALAAGCTAVLKPSEHAPATSRVLARMLTQAFAPEVVAVVEGAAEESRLLLEERWDLIFFTGGPGVGRIVAQAAARHLTPTVLELGGKSPCIIDRSADLEVTARRIAWGKYVNAGQTCIAPDYVLIPPDLKSRFADLVQQAVKSFYGADARESSDYGRIINARHFERISALAADGQVAFGGERDAPSRYFAPTVITDAPLSSALMQEEIFGPLLPLVDCPNIDEAIRFVRSRPKPLALYSFAKDAAVNERVLAETSSGGAVTNDVCVHFAAEGLPFGGVGESGSGGYHGRSSFDAFSHKKSVVKRPFALDMKLRYPPYAGKLGLFKRFL</sequence>
<comment type="caution">
    <text evidence="9">The sequence shown here is derived from an EMBL/GenBank/DDBJ whole genome shotgun (WGS) entry which is preliminary data.</text>
</comment>
<dbReference type="InterPro" id="IPR016161">
    <property type="entry name" value="Ald_DH/histidinol_DH"/>
</dbReference>
<evidence type="ECO:0000256" key="7">
    <source>
        <dbReference type="RuleBase" id="RU003345"/>
    </source>
</evidence>
<proteinExistence type="inferred from homology"/>
<accession>A0A3A8JWB8</accession>
<dbReference type="EMBL" id="RAVZ01000003">
    <property type="protein sequence ID" value="RKG93873.1"/>
    <property type="molecule type" value="Genomic_DNA"/>
</dbReference>
<evidence type="ECO:0000256" key="1">
    <source>
        <dbReference type="ARBA" id="ARBA00009986"/>
    </source>
</evidence>
<evidence type="ECO:0000256" key="2">
    <source>
        <dbReference type="ARBA" id="ARBA00023002"/>
    </source>
</evidence>
<dbReference type="GO" id="GO:0004029">
    <property type="term" value="F:aldehyde dehydrogenase (NAD+) activity"/>
    <property type="evidence" value="ECO:0007669"/>
    <property type="project" value="TreeGrafter"/>
</dbReference>
<dbReference type="PANTHER" id="PTHR43570">
    <property type="entry name" value="ALDEHYDE DEHYDROGENASE"/>
    <property type="match status" value="1"/>
</dbReference>
<evidence type="ECO:0000256" key="4">
    <source>
        <dbReference type="PIRNR" id="PIRNR036492"/>
    </source>
</evidence>
<name>A0A3A8JWB8_9BACT</name>
<dbReference type="Gene3D" id="3.40.309.10">
    <property type="entry name" value="Aldehyde Dehydrogenase, Chain A, domain 2"/>
    <property type="match status" value="1"/>
</dbReference>
<dbReference type="OrthoDB" id="9762436at2"/>
<dbReference type="Proteomes" id="UP000268094">
    <property type="component" value="Unassembled WGS sequence"/>
</dbReference>
<dbReference type="PROSITE" id="PS00687">
    <property type="entry name" value="ALDEHYDE_DEHYDR_GLU"/>
    <property type="match status" value="1"/>
</dbReference>
<dbReference type="PROSITE" id="PS00070">
    <property type="entry name" value="ALDEHYDE_DEHYDR_CYS"/>
    <property type="match status" value="1"/>
</dbReference>
<dbReference type="InterPro" id="IPR029510">
    <property type="entry name" value="Ald_DH_CS_GLU"/>
</dbReference>
<dbReference type="PANTHER" id="PTHR43570:SF16">
    <property type="entry name" value="ALDEHYDE DEHYDROGENASE TYPE III, ISOFORM Q"/>
    <property type="match status" value="1"/>
</dbReference>
<protein>
    <recommendedName>
        <fullName evidence="4">Aldehyde dehydrogenase</fullName>
    </recommendedName>
</protein>
<dbReference type="SUPFAM" id="SSF53720">
    <property type="entry name" value="ALDH-like"/>
    <property type="match status" value="1"/>
</dbReference>
<dbReference type="InterPro" id="IPR016162">
    <property type="entry name" value="Ald_DH_N"/>
</dbReference>
<feature type="domain" description="Aldehyde dehydrogenase" evidence="8">
    <location>
        <begin position="19"/>
        <end position="445"/>
    </location>
</feature>
<dbReference type="InterPro" id="IPR012394">
    <property type="entry name" value="Aldehyde_DH_NAD(P)"/>
</dbReference>
<dbReference type="FunFam" id="3.40.605.10:FF:000004">
    <property type="entry name" value="Aldehyde dehydrogenase"/>
    <property type="match status" value="1"/>
</dbReference>
<dbReference type="GO" id="GO:0005737">
    <property type="term" value="C:cytoplasm"/>
    <property type="evidence" value="ECO:0007669"/>
    <property type="project" value="TreeGrafter"/>
</dbReference>
<evidence type="ECO:0000259" key="8">
    <source>
        <dbReference type="Pfam" id="PF00171"/>
    </source>
</evidence>
<organism evidence="9 10">
    <name type="scientific">Corallococcus terminator</name>
    <dbReference type="NCBI Taxonomy" id="2316733"/>
    <lineage>
        <taxon>Bacteria</taxon>
        <taxon>Pseudomonadati</taxon>
        <taxon>Myxococcota</taxon>
        <taxon>Myxococcia</taxon>
        <taxon>Myxococcales</taxon>
        <taxon>Cystobacterineae</taxon>
        <taxon>Myxococcaceae</taxon>
        <taxon>Corallococcus</taxon>
    </lineage>
</organism>
<evidence type="ECO:0000256" key="6">
    <source>
        <dbReference type="PROSITE-ProRule" id="PRU10007"/>
    </source>
</evidence>
<reference evidence="10" key="1">
    <citation type="submission" date="2018-09" db="EMBL/GenBank/DDBJ databases">
        <authorList>
            <person name="Livingstone P.G."/>
            <person name="Whitworth D.E."/>
        </authorList>
    </citation>
    <scope>NUCLEOTIDE SEQUENCE [LARGE SCALE GENOMIC DNA]</scope>
    <source>
        <strain evidence="10">CA054A</strain>
    </source>
</reference>
<dbReference type="PIRSF" id="PIRSF036492">
    <property type="entry name" value="ALDH"/>
    <property type="match status" value="1"/>
</dbReference>
<evidence type="ECO:0000313" key="10">
    <source>
        <dbReference type="Proteomes" id="UP000268094"/>
    </source>
</evidence>
<feature type="active site" evidence="5">
    <location>
        <position position="261"/>
    </location>
</feature>
<dbReference type="InterPro" id="IPR016163">
    <property type="entry name" value="Ald_DH_C"/>
</dbReference>
<evidence type="ECO:0000313" key="9">
    <source>
        <dbReference type="EMBL" id="RKG93873.1"/>
    </source>
</evidence>
<dbReference type="CDD" id="cd07087">
    <property type="entry name" value="ALDH_F3-13-14_CALDH-like"/>
    <property type="match status" value="1"/>
</dbReference>
<evidence type="ECO:0000256" key="3">
    <source>
        <dbReference type="ARBA" id="ARBA00023027"/>
    </source>
</evidence>
<dbReference type="Pfam" id="PF00171">
    <property type="entry name" value="Aldedh"/>
    <property type="match status" value="1"/>
</dbReference>
<dbReference type="Gene3D" id="3.40.605.10">
    <property type="entry name" value="Aldehyde Dehydrogenase, Chain A, domain 1"/>
    <property type="match status" value="1"/>
</dbReference>
<keyword evidence="3" id="KW-0520">NAD</keyword>
<keyword evidence="10" id="KW-1185">Reference proteome</keyword>
<dbReference type="RefSeq" id="WP_120538669.1">
    <property type="nucleotide sequence ID" value="NZ_RAVZ01000003.1"/>
</dbReference>
<dbReference type="InterPro" id="IPR015590">
    <property type="entry name" value="Aldehyde_DH_dom"/>
</dbReference>
<dbReference type="GO" id="GO:0006081">
    <property type="term" value="P:aldehyde metabolic process"/>
    <property type="evidence" value="ECO:0007669"/>
    <property type="project" value="InterPro"/>
</dbReference>
<keyword evidence="2 4" id="KW-0560">Oxidoreductase</keyword>
<dbReference type="AlphaFoldDB" id="A0A3A8JWB8"/>
<evidence type="ECO:0000256" key="5">
    <source>
        <dbReference type="PIRSR" id="PIRSR036492-1"/>
    </source>
</evidence>
<dbReference type="FunFam" id="3.40.309.10:FF:000003">
    <property type="entry name" value="Aldehyde dehydrogenase"/>
    <property type="match status" value="1"/>
</dbReference>
<feature type="active site" evidence="5 6">
    <location>
        <position position="227"/>
    </location>
</feature>